<dbReference type="PANTHER" id="PTHR43791">
    <property type="entry name" value="PERMEASE-RELATED"/>
    <property type="match status" value="1"/>
</dbReference>
<dbReference type="EMBL" id="NKUJ01000124">
    <property type="protein sequence ID" value="RMJ12833.1"/>
    <property type="molecule type" value="Genomic_DNA"/>
</dbReference>
<proteinExistence type="inferred from homology"/>
<feature type="transmembrane region" description="Helical" evidence="9">
    <location>
        <begin position="450"/>
        <end position="470"/>
    </location>
</feature>
<feature type="transmembrane region" description="Helical" evidence="9">
    <location>
        <begin position="81"/>
        <end position="104"/>
    </location>
</feature>
<evidence type="ECO:0000256" key="1">
    <source>
        <dbReference type="ARBA" id="ARBA00004141"/>
    </source>
</evidence>
<accession>A0A3M2S5I9</accession>
<evidence type="ECO:0000256" key="6">
    <source>
        <dbReference type="ARBA" id="ARBA00023180"/>
    </source>
</evidence>
<evidence type="ECO:0000256" key="3">
    <source>
        <dbReference type="ARBA" id="ARBA00022692"/>
    </source>
</evidence>
<feature type="transmembrane region" description="Helical" evidence="9">
    <location>
        <begin position="177"/>
        <end position="199"/>
    </location>
</feature>
<feature type="transmembrane region" description="Helical" evidence="9">
    <location>
        <begin position="384"/>
        <end position="404"/>
    </location>
</feature>
<dbReference type="SUPFAM" id="SSF103473">
    <property type="entry name" value="MFS general substrate transporter"/>
    <property type="match status" value="1"/>
</dbReference>
<gene>
    <name evidence="11" type="ORF">CDV36_007511</name>
</gene>
<comment type="caution">
    <text evidence="11">The sequence shown here is derived from an EMBL/GenBank/DDBJ whole genome shotgun (WGS) entry which is preliminary data.</text>
</comment>
<dbReference type="PROSITE" id="PS50850">
    <property type="entry name" value="MFS"/>
    <property type="match status" value="1"/>
</dbReference>
<dbReference type="AlphaFoldDB" id="A0A3M2S5I9"/>
<feature type="region of interest" description="Disordered" evidence="8">
    <location>
        <begin position="488"/>
        <end position="526"/>
    </location>
</feature>
<organism evidence="11 12">
    <name type="scientific">Fusarium kuroshium</name>
    <dbReference type="NCBI Taxonomy" id="2010991"/>
    <lineage>
        <taxon>Eukaryota</taxon>
        <taxon>Fungi</taxon>
        <taxon>Dikarya</taxon>
        <taxon>Ascomycota</taxon>
        <taxon>Pezizomycotina</taxon>
        <taxon>Sordariomycetes</taxon>
        <taxon>Hypocreomycetidae</taxon>
        <taxon>Hypocreales</taxon>
        <taxon>Nectriaceae</taxon>
        <taxon>Fusarium</taxon>
        <taxon>Fusarium solani species complex</taxon>
    </lineage>
</organism>
<feature type="domain" description="Major facilitator superfamily (MFS) profile" evidence="10">
    <location>
        <begin position="51"/>
        <end position="478"/>
    </location>
</feature>
<feature type="transmembrane region" description="Helical" evidence="9">
    <location>
        <begin position="116"/>
        <end position="133"/>
    </location>
</feature>
<keyword evidence="3 9" id="KW-0812">Transmembrane</keyword>
<keyword evidence="2" id="KW-0813">Transport</keyword>
<feature type="transmembrane region" description="Helical" evidence="9">
    <location>
        <begin position="145"/>
        <end position="165"/>
    </location>
</feature>
<dbReference type="InterPro" id="IPR020846">
    <property type="entry name" value="MFS_dom"/>
</dbReference>
<dbReference type="GO" id="GO:0016020">
    <property type="term" value="C:membrane"/>
    <property type="evidence" value="ECO:0007669"/>
    <property type="project" value="UniProtKB-SubCell"/>
</dbReference>
<reference evidence="11 12" key="1">
    <citation type="submission" date="2017-06" db="EMBL/GenBank/DDBJ databases">
        <title>Comparative genomic analysis of Ambrosia Fusariam Clade fungi.</title>
        <authorList>
            <person name="Stajich J.E."/>
            <person name="Carrillo J."/>
            <person name="Kijimoto T."/>
            <person name="Eskalen A."/>
            <person name="O'Donnell K."/>
            <person name="Kasson M."/>
        </authorList>
    </citation>
    <scope>NUCLEOTIDE SEQUENCE [LARGE SCALE GENOMIC DNA]</scope>
    <source>
        <strain evidence="11">UCR3666</strain>
    </source>
</reference>
<dbReference type="Gene3D" id="1.20.1250.20">
    <property type="entry name" value="MFS general substrate transporter like domains"/>
    <property type="match status" value="1"/>
</dbReference>
<evidence type="ECO:0000256" key="4">
    <source>
        <dbReference type="ARBA" id="ARBA00022989"/>
    </source>
</evidence>
<evidence type="ECO:0000256" key="7">
    <source>
        <dbReference type="ARBA" id="ARBA00037968"/>
    </source>
</evidence>
<sequence length="526" mass="58320">MADPSPAPASPDATTETTQHVQSGIFKHIAKKIPYFRNPKHVLLFKLDCLLLTWAFLAGIMKEMDQSATTQAYVSGMREALSLYGNELVEFNTFFSIGYAIGLVPGQLAQTKVRPSLFLPCCEIIWGLFVTFTCKATNAHTIYALRFFLGLFSAVFWPSVVSLIFNWYTPTELALRIAFFNVSDVAGAMFLGALQAALYRNMNGVHGLAGWQWLFIIAGAITIGQGIIGFFIIPDTPAYTRAMWLTKEEKALSRERMGGFGANTSQLIPASVLKQKLRKLIVHPVTYFYLLAFAMSAWAHRANSYFVLYLESLVDSAGNRLYSTYQVNILPLGGYALQILTNLVLNGLSDWKHWRWQISVGSAFFHGIMLSVLCAWPSDHKVVMGFYFMTYATNAGSPSFMAWFAELLRKEPEARAIIVALTVMIVYIGHATIPLRAFRVSDAPRYPIGFPLSTAFTFGTILVQLGLLWWGSRNPQLVKHGYDAPSNVSRVEDEENSDKIEGDGASIDRAGGDGKTANQAVTKIDG</sequence>
<evidence type="ECO:0000259" key="10">
    <source>
        <dbReference type="PROSITE" id="PS50850"/>
    </source>
</evidence>
<keyword evidence="6" id="KW-0325">Glycoprotein</keyword>
<dbReference type="InterPro" id="IPR011701">
    <property type="entry name" value="MFS"/>
</dbReference>
<dbReference type="Pfam" id="PF07690">
    <property type="entry name" value="MFS_1"/>
    <property type="match status" value="1"/>
</dbReference>
<evidence type="ECO:0000256" key="9">
    <source>
        <dbReference type="SAM" id="Phobius"/>
    </source>
</evidence>
<keyword evidence="5 9" id="KW-0472">Membrane</keyword>
<feature type="transmembrane region" description="Helical" evidence="9">
    <location>
        <begin position="211"/>
        <end position="233"/>
    </location>
</feature>
<dbReference type="PANTHER" id="PTHR43791:SF64">
    <property type="entry name" value="MAJOR FACILITATOR SUPERFAMILY (MFS) PROFILE DOMAIN-CONTAINING PROTEIN"/>
    <property type="match status" value="1"/>
</dbReference>
<comment type="similarity">
    <text evidence="7">Belongs to the major facilitator superfamily. Allantoate permease family.</text>
</comment>
<comment type="subcellular location">
    <subcellularLocation>
        <location evidence="1">Membrane</location>
        <topology evidence="1">Multi-pass membrane protein</topology>
    </subcellularLocation>
</comment>
<dbReference type="InterPro" id="IPR036259">
    <property type="entry name" value="MFS_trans_sf"/>
</dbReference>
<feature type="transmembrane region" description="Helical" evidence="9">
    <location>
        <begin position="280"/>
        <end position="299"/>
    </location>
</feature>
<dbReference type="FunFam" id="1.20.1250.20:FF:000065">
    <property type="entry name" value="Putative MFS pantothenate transporter"/>
    <property type="match status" value="1"/>
</dbReference>
<evidence type="ECO:0000256" key="2">
    <source>
        <dbReference type="ARBA" id="ARBA00022448"/>
    </source>
</evidence>
<feature type="transmembrane region" description="Helical" evidence="9">
    <location>
        <begin position="329"/>
        <end position="348"/>
    </location>
</feature>
<feature type="transmembrane region" description="Helical" evidence="9">
    <location>
        <begin position="42"/>
        <end position="61"/>
    </location>
</feature>
<keyword evidence="4 9" id="KW-1133">Transmembrane helix</keyword>
<evidence type="ECO:0000256" key="8">
    <source>
        <dbReference type="SAM" id="MobiDB-lite"/>
    </source>
</evidence>
<dbReference type="Proteomes" id="UP000277212">
    <property type="component" value="Unassembled WGS sequence"/>
</dbReference>
<name>A0A3M2S5I9_9HYPO</name>
<dbReference type="GO" id="GO:0022857">
    <property type="term" value="F:transmembrane transporter activity"/>
    <property type="evidence" value="ECO:0007669"/>
    <property type="project" value="InterPro"/>
</dbReference>
<evidence type="ECO:0000313" key="11">
    <source>
        <dbReference type="EMBL" id="RMJ12833.1"/>
    </source>
</evidence>
<feature type="transmembrane region" description="Helical" evidence="9">
    <location>
        <begin position="416"/>
        <end position="438"/>
    </location>
</feature>
<feature type="compositionally biased region" description="Polar residues" evidence="8">
    <location>
        <begin position="516"/>
        <end position="526"/>
    </location>
</feature>
<evidence type="ECO:0000313" key="12">
    <source>
        <dbReference type="Proteomes" id="UP000277212"/>
    </source>
</evidence>
<feature type="transmembrane region" description="Helical" evidence="9">
    <location>
        <begin position="360"/>
        <end position="378"/>
    </location>
</feature>
<dbReference type="OrthoDB" id="3639251at2759"/>
<keyword evidence="12" id="KW-1185">Reference proteome</keyword>
<evidence type="ECO:0000256" key="5">
    <source>
        <dbReference type="ARBA" id="ARBA00023136"/>
    </source>
</evidence>
<protein>
    <recommendedName>
        <fullName evidence="10">Major facilitator superfamily (MFS) profile domain-containing protein</fullName>
    </recommendedName>
</protein>